<dbReference type="EMBL" id="GBXM01059622">
    <property type="protein sequence ID" value="JAH48955.1"/>
    <property type="molecule type" value="Transcribed_RNA"/>
</dbReference>
<reference evidence="1" key="2">
    <citation type="journal article" date="2015" name="Fish Shellfish Immunol.">
        <title>Early steps in the European eel (Anguilla anguilla)-Vibrio vulnificus interaction in the gills: Role of the RtxA13 toxin.</title>
        <authorList>
            <person name="Callol A."/>
            <person name="Pajuelo D."/>
            <person name="Ebbesson L."/>
            <person name="Teles M."/>
            <person name="MacKenzie S."/>
            <person name="Amaro C."/>
        </authorList>
    </citation>
    <scope>NUCLEOTIDE SEQUENCE</scope>
</reference>
<sequence length="41" mass="4403">MLTRCLADILLTASAVYQSRTITAQQGPSLGCYGTVFIMHA</sequence>
<name>A0A0E9T7V7_ANGAN</name>
<evidence type="ECO:0000313" key="1">
    <source>
        <dbReference type="EMBL" id="JAH48955.1"/>
    </source>
</evidence>
<protein>
    <submittedName>
        <fullName evidence="1">Uncharacterized protein</fullName>
    </submittedName>
</protein>
<reference evidence="1" key="1">
    <citation type="submission" date="2014-11" db="EMBL/GenBank/DDBJ databases">
        <authorList>
            <person name="Amaro Gonzalez C."/>
        </authorList>
    </citation>
    <scope>NUCLEOTIDE SEQUENCE</scope>
</reference>
<dbReference type="AlphaFoldDB" id="A0A0E9T7V7"/>
<accession>A0A0E9T7V7</accession>
<organism evidence="1">
    <name type="scientific">Anguilla anguilla</name>
    <name type="common">European freshwater eel</name>
    <name type="synonym">Muraena anguilla</name>
    <dbReference type="NCBI Taxonomy" id="7936"/>
    <lineage>
        <taxon>Eukaryota</taxon>
        <taxon>Metazoa</taxon>
        <taxon>Chordata</taxon>
        <taxon>Craniata</taxon>
        <taxon>Vertebrata</taxon>
        <taxon>Euteleostomi</taxon>
        <taxon>Actinopterygii</taxon>
        <taxon>Neopterygii</taxon>
        <taxon>Teleostei</taxon>
        <taxon>Anguilliformes</taxon>
        <taxon>Anguillidae</taxon>
        <taxon>Anguilla</taxon>
    </lineage>
</organism>
<proteinExistence type="predicted"/>